<gene>
    <name evidence="1" type="ORF">NCTC1542_04709</name>
</gene>
<accession>A0A378V0U7</accession>
<evidence type="ECO:0000313" key="2">
    <source>
        <dbReference type="Proteomes" id="UP000255389"/>
    </source>
</evidence>
<dbReference type="EMBL" id="UGQY01000004">
    <property type="protein sequence ID" value="SUA03229.1"/>
    <property type="molecule type" value="Genomic_DNA"/>
</dbReference>
<protein>
    <submittedName>
        <fullName evidence="1">Uncharacterized protein</fullName>
    </submittedName>
</protein>
<dbReference type="AlphaFoldDB" id="A0A378V0U7"/>
<proteinExistence type="predicted"/>
<dbReference type="Proteomes" id="UP000255389">
    <property type="component" value="Unassembled WGS sequence"/>
</dbReference>
<name>A0A378V0U7_MYCFO</name>
<organism evidence="1 2">
    <name type="scientific">Mycolicibacterium fortuitum</name>
    <name type="common">Mycobacterium fortuitum</name>
    <dbReference type="NCBI Taxonomy" id="1766"/>
    <lineage>
        <taxon>Bacteria</taxon>
        <taxon>Bacillati</taxon>
        <taxon>Actinomycetota</taxon>
        <taxon>Actinomycetes</taxon>
        <taxon>Mycobacteriales</taxon>
        <taxon>Mycobacteriaceae</taxon>
        <taxon>Mycolicibacterium</taxon>
    </lineage>
</organism>
<sequence>MPPCTWIVSAAILANADEAVACAMLTASAGSSVPSVNAHTA</sequence>
<reference evidence="1 2" key="1">
    <citation type="submission" date="2018-06" db="EMBL/GenBank/DDBJ databases">
        <authorList>
            <consortium name="Pathogen Informatics"/>
            <person name="Doyle S."/>
        </authorList>
    </citation>
    <scope>NUCLEOTIDE SEQUENCE [LARGE SCALE GENOMIC DNA]</scope>
    <source>
        <strain evidence="1 2">NCTC1542</strain>
    </source>
</reference>
<evidence type="ECO:0000313" key="1">
    <source>
        <dbReference type="EMBL" id="SUA03229.1"/>
    </source>
</evidence>